<dbReference type="AlphaFoldDB" id="A0A2Z6PGQ0"/>
<sequence length="106" mass="12472">MKVTLDAFRKVNLICVDVIMMQYLNNGVLIECTFILQEEKRLLQEDIKQDIAKLLEKRRDMLYLKEKQNKLGEMLSEITDGLKLVRRCKRSIGEKWAEAKDVAEQL</sequence>
<organism evidence="1 2">
    <name type="scientific">Trifolium subterraneum</name>
    <name type="common">Subterranean clover</name>
    <dbReference type="NCBI Taxonomy" id="3900"/>
    <lineage>
        <taxon>Eukaryota</taxon>
        <taxon>Viridiplantae</taxon>
        <taxon>Streptophyta</taxon>
        <taxon>Embryophyta</taxon>
        <taxon>Tracheophyta</taxon>
        <taxon>Spermatophyta</taxon>
        <taxon>Magnoliopsida</taxon>
        <taxon>eudicotyledons</taxon>
        <taxon>Gunneridae</taxon>
        <taxon>Pentapetalae</taxon>
        <taxon>rosids</taxon>
        <taxon>fabids</taxon>
        <taxon>Fabales</taxon>
        <taxon>Fabaceae</taxon>
        <taxon>Papilionoideae</taxon>
        <taxon>50 kb inversion clade</taxon>
        <taxon>NPAAA clade</taxon>
        <taxon>Hologalegina</taxon>
        <taxon>IRL clade</taxon>
        <taxon>Trifolieae</taxon>
        <taxon>Trifolium</taxon>
    </lineage>
</organism>
<name>A0A2Z6PGQ0_TRISU</name>
<evidence type="ECO:0000313" key="1">
    <source>
        <dbReference type="EMBL" id="GAU44609.1"/>
    </source>
</evidence>
<keyword evidence="2" id="KW-1185">Reference proteome</keyword>
<accession>A0A2Z6PGQ0</accession>
<dbReference type="EMBL" id="DF974058">
    <property type="protein sequence ID" value="GAU44609.1"/>
    <property type="molecule type" value="Genomic_DNA"/>
</dbReference>
<gene>
    <name evidence="1" type="ORF">TSUD_241010</name>
</gene>
<protein>
    <submittedName>
        <fullName evidence="1">Uncharacterized protein</fullName>
    </submittedName>
</protein>
<evidence type="ECO:0000313" key="2">
    <source>
        <dbReference type="Proteomes" id="UP000242715"/>
    </source>
</evidence>
<dbReference type="Proteomes" id="UP000242715">
    <property type="component" value="Unassembled WGS sequence"/>
</dbReference>
<reference evidence="2" key="1">
    <citation type="journal article" date="2017" name="Front. Plant Sci.">
        <title>Climate Clever Clovers: New Paradigm to Reduce the Environmental Footprint of Ruminants by Breeding Low Methanogenic Forages Utilizing Haplotype Variation.</title>
        <authorList>
            <person name="Kaur P."/>
            <person name="Appels R."/>
            <person name="Bayer P.E."/>
            <person name="Keeble-Gagnere G."/>
            <person name="Wang J."/>
            <person name="Hirakawa H."/>
            <person name="Shirasawa K."/>
            <person name="Vercoe P."/>
            <person name="Stefanova K."/>
            <person name="Durmic Z."/>
            <person name="Nichols P."/>
            <person name="Revell C."/>
            <person name="Isobe S.N."/>
            <person name="Edwards D."/>
            <person name="Erskine W."/>
        </authorList>
    </citation>
    <scope>NUCLEOTIDE SEQUENCE [LARGE SCALE GENOMIC DNA]</scope>
    <source>
        <strain evidence="2">cv. Daliak</strain>
    </source>
</reference>
<proteinExistence type="predicted"/>